<evidence type="ECO:0000313" key="3">
    <source>
        <dbReference type="Proteomes" id="UP000245390"/>
    </source>
</evidence>
<dbReference type="OrthoDB" id="7658992at2"/>
<proteinExistence type="predicted"/>
<keyword evidence="3" id="KW-1185">Reference proteome</keyword>
<keyword evidence="1" id="KW-0732">Signal</keyword>
<dbReference type="Pfam" id="PF17267">
    <property type="entry name" value="DUF5333"/>
    <property type="match status" value="1"/>
</dbReference>
<dbReference type="InterPro" id="IPR020349">
    <property type="entry name" value="Uncharacterised_14.7kDa"/>
</dbReference>
<protein>
    <submittedName>
        <fullName evidence="2">Uncharacterized protein</fullName>
    </submittedName>
</protein>
<comment type="caution">
    <text evidence="2">The sequence shown here is derived from an EMBL/GenBank/DDBJ whole genome shotgun (WGS) entry which is preliminary data.</text>
</comment>
<sequence>MYRTLIACAFIATSTSAEALAPLHKDPTVLNGFYAIGLADEVRKNCDSIQPRLIRAYSYLRALQQYAKDQGYSDAQIDELKDNKAEKEKLRTRIRADLAARGASPKSPEGYCTVGLEEIAKGSAAGKLLRAR</sequence>
<evidence type="ECO:0000256" key="1">
    <source>
        <dbReference type="SAM" id="SignalP"/>
    </source>
</evidence>
<gene>
    <name evidence="2" type="ORF">C8D95_102140</name>
</gene>
<dbReference type="AlphaFoldDB" id="A0A316GR83"/>
<evidence type="ECO:0000313" key="2">
    <source>
        <dbReference type="EMBL" id="PWK57497.1"/>
    </source>
</evidence>
<accession>A0A316GR83</accession>
<reference evidence="2 3" key="1">
    <citation type="submission" date="2018-05" db="EMBL/GenBank/DDBJ databases">
        <title>Genomic Encyclopedia of Type Strains, Phase IV (KMG-IV): sequencing the most valuable type-strain genomes for metagenomic binning, comparative biology and taxonomic classification.</title>
        <authorList>
            <person name="Goeker M."/>
        </authorList>
    </citation>
    <scope>NUCLEOTIDE SEQUENCE [LARGE SCALE GENOMIC DNA]</scope>
    <source>
        <strain evidence="2 3">DSM 103371</strain>
    </source>
</reference>
<organism evidence="2 3">
    <name type="scientific">Silicimonas algicola</name>
    <dbReference type="NCBI Taxonomy" id="1826607"/>
    <lineage>
        <taxon>Bacteria</taxon>
        <taxon>Pseudomonadati</taxon>
        <taxon>Pseudomonadota</taxon>
        <taxon>Alphaproteobacteria</taxon>
        <taxon>Rhodobacterales</taxon>
        <taxon>Paracoccaceae</taxon>
    </lineage>
</organism>
<dbReference type="KEGG" id="salo:EF888_13465"/>
<name>A0A316GR83_9RHOB</name>
<feature type="chain" id="PRO_5016343692" evidence="1">
    <location>
        <begin position="20"/>
        <end position="132"/>
    </location>
</feature>
<feature type="signal peptide" evidence="1">
    <location>
        <begin position="1"/>
        <end position="19"/>
    </location>
</feature>
<dbReference type="RefSeq" id="WP_109758103.1">
    <property type="nucleotide sequence ID" value="NZ_CP034588.1"/>
</dbReference>
<dbReference type="EMBL" id="QGGV01000002">
    <property type="protein sequence ID" value="PWK57497.1"/>
    <property type="molecule type" value="Genomic_DNA"/>
</dbReference>
<dbReference type="Proteomes" id="UP000245390">
    <property type="component" value="Unassembled WGS sequence"/>
</dbReference>